<keyword evidence="2" id="KW-0808">Transferase</keyword>
<dbReference type="SUPFAM" id="SSF53448">
    <property type="entry name" value="Nucleotide-diphospho-sugar transferases"/>
    <property type="match status" value="1"/>
</dbReference>
<evidence type="ECO:0000313" key="2">
    <source>
        <dbReference type="EMBL" id="ALB75758.1"/>
    </source>
</evidence>
<name>A0A0M4BWE6_9BACT</name>
<organism evidence="2">
    <name type="scientific">uncultured bacterium 4h09</name>
    <dbReference type="NCBI Taxonomy" id="1701372"/>
    <lineage>
        <taxon>Bacteria</taxon>
        <taxon>environmental samples</taxon>
    </lineage>
</organism>
<reference evidence="2" key="1">
    <citation type="journal article" date="2015" name="Proc. Natl. Acad. Sci. U.S.A.">
        <title>Functional metagenomic discovery of bacterial effectors in the human microbiome and isolation of commendamide, a GPCR G2A/132 agonist.</title>
        <authorList>
            <person name="Cohen L.J."/>
            <person name="Kang H.S."/>
            <person name="Chu J."/>
            <person name="Huang Y.H."/>
            <person name="Gordon E.A."/>
            <person name="Reddy B.V."/>
            <person name="Ternei M.A."/>
            <person name="Craig J.W."/>
            <person name="Brady S.F."/>
        </authorList>
    </citation>
    <scope>NUCLEOTIDE SEQUENCE</scope>
</reference>
<dbReference type="AlphaFoldDB" id="A0A0M4BWE6"/>
<dbReference type="Gene3D" id="3.90.550.10">
    <property type="entry name" value="Spore Coat Polysaccharide Biosynthesis Protein SpsA, Chain A"/>
    <property type="match status" value="1"/>
</dbReference>
<protein>
    <submittedName>
        <fullName evidence="2">Glycosyltransferase like family protein</fullName>
    </submittedName>
</protein>
<feature type="domain" description="Streptomycin biosynthesis protein StrF" evidence="1">
    <location>
        <begin position="4"/>
        <end position="206"/>
    </location>
</feature>
<accession>A0A0M4BWE6</accession>
<proteinExistence type="predicted"/>
<dbReference type="Pfam" id="PF13712">
    <property type="entry name" value="Glyco_tranf_2_5"/>
    <property type="match status" value="1"/>
</dbReference>
<dbReference type="InterPro" id="IPR029044">
    <property type="entry name" value="Nucleotide-diphossugar_trans"/>
</dbReference>
<evidence type="ECO:0000259" key="1">
    <source>
        <dbReference type="Pfam" id="PF13712"/>
    </source>
</evidence>
<dbReference type="GO" id="GO:0016740">
    <property type="term" value="F:transferase activity"/>
    <property type="evidence" value="ECO:0007669"/>
    <property type="project" value="UniProtKB-KW"/>
</dbReference>
<sequence>MLSIIICSISPERLQEISQNIHATIGVEHEIIAIDNREKCWSIARAYNEGARQARYPYLFFVHEDVKFHSQDWGTVVAEKLAEPSCGVIGFAGTKIMFDCYSGWMQHRRFACTSYLQKKGNVTAFTGFNVVQGEWFAEVVAVDGFGMFVRKEVWKAYPFDEKMLTGFHCYDVDFSLQIAVSKRYRNYVCCSPEVQVEHLSEGNYNRNWCQDTVRMYNRKWNVILPIKIDDLCLTKREMERYREKSFNRFLQKSFKVDFPEKKEVLMAFLSYPFSLEHLLHCISGVYRYLVGKDS</sequence>
<dbReference type="EMBL" id="KT336245">
    <property type="protein sequence ID" value="ALB75758.1"/>
    <property type="molecule type" value="Genomic_DNA"/>
</dbReference>
<dbReference type="InterPro" id="IPR059123">
    <property type="entry name" value="StrF_dom"/>
</dbReference>